<dbReference type="EMBL" id="LAZR01000300">
    <property type="protein sequence ID" value="KKN76064.1"/>
    <property type="molecule type" value="Genomic_DNA"/>
</dbReference>
<gene>
    <name evidence="2" type="ORF">LCGC14_0374540</name>
</gene>
<sequence length="39" mass="4559">MVTSKTEGSSDIKARKKKKQRQRSSLEFLESKESLEFLQ</sequence>
<name>A0A0F9TA30_9ZZZZ</name>
<evidence type="ECO:0000256" key="1">
    <source>
        <dbReference type="SAM" id="MobiDB-lite"/>
    </source>
</evidence>
<accession>A0A0F9TA30</accession>
<protein>
    <submittedName>
        <fullName evidence="2">Uncharacterized protein</fullName>
    </submittedName>
</protein>
<reference evidence="2" key="1">
    <citation type="journal article" date="2015" name="Nature">
        <title>Complex archaea that bridge the gap between prokaryotes and eukaryotes.</title>
        <authorList>
            <person name="Spang A."/>
            <person name="Saw J.H."/>
            <person name="Jorgensen S.L."/>
            <person name="Zaremba-Niedzwiedzka K."/>
            <person name="Martijn J."/>
            <person name="Lind A.E."/>
            <person name="van Eijk R."/>
            <person name="Schleper C."/>
            <person name="Guy L."/>
            <person name="Ettema T.J."/>
        </authorList>
    </citation>
    <scope>NUCLEOTIDE SEQUENCE</scope>
</reference>
<proteinExistence type="predicted"/>
<feature type="region of interest" description="Disordered" evidence="1">
    <location>
        <begin position="1"/>
        <end position="25"/>
    </location>
</feature>
<organism evidence="2">
    <name type="scientific">marine sediment metagenome</name>
    <dbReference type="NCBI Taxonomy" id="412755"/>
    <lineage>
        <taxon>unclassified sequences</taxon>
        <taxon>metagenomes</taxon>
        <taxon>ecological metagenomes</taxon>
    </lineage>
</organism>
<comment type="caution">
    <text evidence="2">The sequence shown here is derived from an EMBL/GenBank/DDBJ whole genome shotgun (WGS) entry which is preliminary data.</text>
</comment>
<evidence type="ECO:0000313" key="2">
    <source>
        <dbReference type="EMBL" id="KKN76064.1"/>
    </source>
</evidence>
<dbReference type="AlphaFoldDB" id="A0A0F9TA30"/>